<accession>A0ABD5V3P4</accession>
<dbReference type="EMBL" id="JBHSXL010000013">
    <property type="protein sequence ID" value="MFC6893801.1"/>
    <property type="molecule type" value="Genomic_DNA"/>
</dbReference>
<dbReference type="SUPFAM" id="SSF46785">
    <property type="entry name" value="Winged helix' DNA-binding domain"/>
    <property type="match status" value="1"/>
</dbReference>
<dbReference type="AlphaFoldDB" id="A0ABD5V3P4"/>
<dbReference type="Proteomes" id="UP001596296">
    <property type="component" value="Unassembled WGS sequence"/>
</dbReference>
<keyword evidence="3" id="KW-1185">Reference proteome</keyword>
<sequence>MTEHDLLFIVENGSTMAIPEWLWPDSDFRGREIQRSSEPLKTSEIEDATTVFEVLSNTTRLEILVSLHDRSSPITYTELRDSISIDDKGKLNYHLRQLDRFVHNQGGSYTLSERGEELFGSVLSEGRIHRYE</sequence>
<protein>
    <submittedName>
        <fullName evidence="2">Citrate synthase</fullName>
    </submittedName>
</protein>
<name>A0ABD5V3P4_9EURY</name>
<proteinExistence type="predicted"/>
<dbReference type="InterPro" id="IPR036390">
    <property type="entry name" value="WH_DNA-bd_sf"/>
</dbReference>
<reference evidence="2 3" key="1">
    <citation type="journal article" date="2019" name="Int. J. Syst. Evol. Microbiol.">
        <title>The Global Catalogue of Microorganisms (GCM) 10K type strain sequencing project: providing services to taxonomists for standard genome sequencing and annotation.</title>
        <authorList>
            <consortium name="The Broad Institute Genomics Platform"/>
            <consortium name="The Broad Institute Genome Sequencing Center for Infectious Disease"/>
            <person name="Wu L."/>
            <person name="Ma J."/>
        </authorList>
    </citation>
    <scope>NUCLEOTIDE SEQUENCE [LARGE SCALE GENOMIC DNA]</scope>
    <source>
        <strain evidence="2 3">SKJ47</strain>
    </source>
</reference>
<feature type="domain" description="DUF7347" evidence="1">
    <location>
        <begin position="49"/>
        <end position="120"/>
    </location>
</feature>
<evidence type="ECO:0000313" key="3">
    <source>
        <dbReference type="Proteomes" id="UP001596296"/>
    </source>
</evidence>
<gene>
    <name evidence="2" type="ORF">ACFQE9_14485</name>
</gene>
<dbReference type="InterPro" id="IPR055771">
    <property type="entry name" value="DUF7347"/>
</dbReference>
<comment type="caution">
    <text evidence="2">The sequence shown here is derived from an EMBL/GenBank/DDBJ whole genome shotgun (WGS) entry which is preliminary data.</text>
</comment>
<evidence type="ECO:0000259" key="1">
    <source>
        <dbReference type="Pfam" id="PF24038"/>
    </source>
</evidence>
<evidence type="ECO:0000313" key="2">
    <source>
        <dbReference type="EMBL" id="MFC6893801.1"/>
    </source>
</evidence>
<dbReference type="Pfam" id="PF24038">
    <property type="entry name" value="DUF7347"/>
    <property type="match status" value="1"/>
</dbReference>
<dbReference type="InterPro" id="IPR036388">
    <property type="entry name" value="WH-like_DNA-bd_sf"/>
</dbReference>
<organism evidence="2 3">
    <name type="scientific">Halopenitus salinus</name>
    <dbReference type="NCBI Taxonomy" id="1198295"/>
    <lineage>
        <taxon>Archaea</taxon>
        <taxon>Methanobacteriati</taxon>
        <taxon>Methanobacteriota</taxon>
        <taxon>Stenosarchaea group</taxon>
        <taxon>Halobacteria</taxon>
        <taxon>Halobacteriales</taxon>
        <taxon>Haloferacaceae</taxon>
        <taxon>Halopenitus</taxon>
    </lineage>
</organism>
<dbReference type="Gene3D" id="1.10.10.10">
    <property type="entry name" value="Winged helix-like DNA-binding domain superfamily/Winged helix DNA-binding domain"/>
    <property type="match status" value="1"/>
</dbReference>
<dbReference type="RefSeq" id="WP_379746254.1">
    <property type="nucleotide sequence ID" value="NZ_JBHSVN010000001.1"/>
</dbReference>